<dbReference type="EMBL" id="BMFK01000001">
    <property type="protein sequence ID" value="GGE59669.1"/>
    <property type="molecule type" value="Genomic_DNA"/>
</dbReference>
<protein>
    <recommendedName>
        <fullName evidence="1">N-acetyltransferase domain-containing protein</fullName>
    </recommendedName>
</protein>
<dbReference type="AlphaFoldDB" id="A0A917ALM8"/>
<proteinExistence type="predicted"/>
<dbReference type="RefSeq" id="WP_188387088.1">
    <property type="nucleotide sequence ID" value="NZ_BMFK01000001.1"/>
</dbReference>
<reference evidence="2" key="2">
    <citation type="submission" date="2020-09" db="EMBL/GenBank/DDBJ databases">
        <authorList>
            <person name="Sun Q."/>
            <person name="Zhou Y."/>
        </authorList>
    </citation>
    <scope>NUCLEOTIDE SEQUENCE</scope>
    <source>
        <strain evidence="2">CGMCC 1.12698</strain>
    </source>
</reference>
<evidence type="ECO:0000313" key="2">
    <source>
        <dbReference type="EMBL" id="GGE59669.1"/>
    </source>
</evidence>
<comment type="caution">
    <text evidence="2">The sequence shown here is derived from an EMBL/GenBank/DDBJ whole genome shotgun (WGS) entry which is preliminary data.</text>
</comment>
<keyword evidence="3" id="KW-1185">Reference proteome</keyword>
<gene>
    <name evidence="2" type="ORF">GCM10007140_07490</name>
</gene>
<dbReference type="Pfam" id="PF00583">
    <property type="entry name" value="Acetyltransf_1"/>
    <property type="match status" value="1"/>
</dbReference>
<dbReference type="PROSITE" id="PS51186">
    <property type="entry name" value="GNAT"/>
    <property type="match status" value="1"/>
</dbReference>
<dbReference type="InterPro" id="IPR000182">
    <property type="entry name" value="GNAT_dom"/>
</dbReference>
<dbReference type="Gene3D" id="3.40.630.30">
    <property type="match status" value="1"/>
</dbReference>
<dbReference type="SUPFAM" id="SSF55729">
    <property type="entry name" value="Acyl-CoA N-acyltransferases (Nat)"/>
    <property type="match status" value="1"/>
</dbReference>
<sequence length="193" mass="22662">MYKIARSQEEEKYFQQLWGEYCDENNIPFIDNCKHASRYLLLDQEGTKMGTLECAPYNPEQGSNTEHFYSFSSSKEMESIRHKNIHEIGKLSIERSHRGQGYFRYAMAVLLGHAMKHKVDWYVAVANFRLYLFARTMGFQVEAIDDSFYLNGKIKAVPILLDVNHAIEHMKTFKEYGHLVETLKKTRKKQVHV</sequence>
<dbReference type="InterPro" id="IPR016181">
    <property type="entry name" value="Acyl_CoA_acyltransferase"/>
</dbReference>
<feature type="domain" description="N-acetyltransferase" evidence="1">
    <location>
        <begin position="1"/>
        <end position="164"/>
    </location>
</feature>
<reference evidence="2" key="1">
    <citation type="journal article" date="2014" name="Int. J. Syst. Evol. Microbiol.">
        <title>Complete genome sequence of Corynebacterium casei LMG S-19264T (=DSM 44701T), isolated from a smear-ripened cheese.</title>
        <authorList>
            <consortium name="US DOE Joint Genome Institute (JGI-PGF)"/>
            <person name="Walter F."/>
            <person name="Albersmeier A."/>
            <person name="Kalinowski J."/>
            <person name="Ruckert C."/>
        </authorList>
    </citation>
    <scope>NUCLEOTIDE SEQUENCE</scope>
    <source>
        <strain evidence="2">CGMCC 1.12698</strain>
    </source>
</reference>
<evidence type="ECO:0000259" key="1">
    <source>
        <dbReference type="PROSITE" id="PS51186"/>
    </source>
</evidence>
<accession>A0A917ALM8</accession>
<dbReference type="GO" id="GO:0016747">
    <property type="term" value="F:acyltransferase activity, transferring groups other than amino-acyl groups"/>
    <property type="evidence" value="ECO:0007669"/>
    <property type="project" value="InterPro"/>
</dbReference>
<organism evidence="2 3">
    <name type="scientific">Priestia taiwanensis</name>
    <dbReference type="NCBI Taxonomy" id="1347902"/>
    <lineage>
        <taxon>Bacteria</taxon>
        <taxon>Bacillati</taxon>
        <taxon>Bacillota</taxon>
        <taxon>Bacilli</taxon>
        <taxon>Bacillales</taxon>
        <taxon>Bacillaceae</taxon>
        <taxon>Priestia</taxon>
    </lineage>
</organism>
<dbReference type="Proteomes" id="UP000605259">
    <property type="component" value="Unassembled WGS sequence"/>
</dbReference>
<name>A0A917ALM8_9BACI</name>
<evidence type="ECO:0000313" key="3">
    <source>
        <dbReference type="Proteomes" id="UP000605259"/>
    </source>
</evidence>